<dbReference type="Pfam" id="PF13466">
    <property type="entry name" value="STAS_2"/>
    <property type="match status" value="1"/>
</dbReference>
<dbReference type="Gene3D" id="3.30.750.24">
    <property type="entry name" value="STAS domain"/>
    <property type="match status" value="1"/>
</dbReference>
<dbReference type="InterPro" id="IPR049743">
    <property type="entry name" value="MlaB"/>
</dbReference>
<dbReference type="InterPro" id="IPR002645">
    <property type="entry name" value="STAS_dom"/>
</dbReference>
<dbReference type="PANTHER" id="PTHR35849:SF1">
    <property type="entry name" value="INTERMEMBRANE PHOSPHOLIPID TRANSPORT SYSTEM BINDING PROTEIN MLAB"/>
    <property type="match status" value="1"/>
</dbReference>
<protein>
    <submittedName>
        <fullName evidence="2">Lipid asymmetry maintenance protein MlaB</fullName>
    </submittedName>
</protein>
<sequence length="100" mass="11090">MTQTLSWQRHDNIQGHVLRLAGELDRETLLAFWQQREALLVDIAAIDVSALTRVDSTGLAMFVRLQGELSAAGHKVQITGISDNFNTLIELYGLTALINN</sequence>
<dbReference type="InterPro" id="IPR058548">
    <property type="entry name" value="MlaB-like_STAS"/>
</dbReference>
<dbReference type="InterPro" id="IPR036513">
    <property type="entry name" value="STAS_dom_sf"/>
</dbReference>
<evidence type="ECO:0000259" key="1">
    <source>
        <dbReference type="PROSITE" id="PS50801"/>
    </source>
</evidence>
<dbReference type="RefSeq" id="WP_241542337.1">
    <property type="nucleotide sequence ID" value="NZ_CAWQWN010000001.1"/>
</dbReference>
<dbReference type="PROSITE" id="PS50801">
    <property type="entry name" value="STAS"/>
    <property type="match status" value="1"/>
</dbReference>
<dbReference type="CDD" id="cd07043">
    <property type="entry name" value="STAS_anti-anti-sigma_factors"/>
    <property type="match status" value="1"/>
</dbReference>
<dbReference type="SUPFAM" id="SSF52091">
    <property type="entry name" value="SpoIIaa-like"/>
    <property type="match status" value="1"/>
</dbReference>
<reference evidence="2" key="1">
    <citation type="submission" date="2022-03" db="EMBL/GenBank/DDBJ databases">
        <title>ESBL-producing Moellerella wisconsensis and Escherichia marmotae isolated from wild game meat.</title>
        <authorList>
            <person name="Biggel M."/>
        </authorList>
    </citation>
    <scope>NUCLEOTIDE SEQUENCE</scope>
    <source>
        <strain evidence="2">W51</strain>
    </source>
</reference>
<organism evidence="2 3">
    <name type="scientific">Moellerella wisconsensis</name>
    <dbReference type="NCBI Taxonomy" id="158849"/>
    <lineage>
        <taxon>Bacteria</taxon>
        <taxon>Pseudomonadati</taxon>
        <taxon>Pseudomonadota</taxon>
        <taxon>Gammaproteobacteria</taxon>
        <taxon>Enterobacterales</taxon>
        <taxon>Morganellaceae</taxon>
        <taxon>Moellerella</taxon>
    </lineage>
</organism>
<name>A0A9Q8Q1A6_9GAMM</name>
<proteinExistence type="predicted"/>
<dbReference type="InterPro" id="IPR052746">
    <property type="entry name" value="MlaB_ABC_Transporter"/>
</dbReference>
<dbReference type="EMBL" id="CP093245">
    <property type="protein sequence ID" value="UNH31193.1"/>
    <property type="molecule type" value="Genomic_DNA"/>
</dbReference>
<dbReference type="AlphaFoldDB" id="A0A9Q8Q1A6"/>
<dbReference type="PANTHER" id="PTHR35849">
    <property type="entry name" value="BLR2341 PROTEIN"/>
    <property type="match status" value="1"/>
</dbReference>
<feature type="domain" description="STAS" evidence="1">
    <location>
        <begin position="17"/>
        <end position="100"/>
    </location>
</feature>
<evidence type="ECO:0000313" key="2">
    <source>
        <dbReference type="EMBL" id="UNH31193.1"/>
    </source>
</evidence>
<dbReference type="Proteomes" id="UP000829116">
    <property type="component" value="Chromosome"/>
</dbReference>
<dbReference type="NCBIfam" id="NF033618">
    <property type="entry name" value="mlaB_1"/>
    <property type="match status" value="1"/>
</dbReference>
<accession>A0A9Q8Q1A6</accession>
<evidence type="ECO:0000313" key="3">
    <source>
        <dbReference type="Proteomes" id="UP000829116"/>
    </source>
</evidence>
<gene>
    <name evidence="2" type="primary">mlaB</name>
    <name evidence="2" type="ORF">MNY72_02355</name>
</gene>